<proteinExistence type="predicted"/>
<dbReference type="RefSeq" id="WP_220618020.1">
    <property type="nucleotide sequence ID" value="NZ_RKLR01000003.1"/>
</dbReference>
<keyword evidence="1" id="KW-0472">Membrane</keyword>
<sequence length="100" mass="10272">MTGEIPLVVVAFKTVTLVLGGLITYFAAKAALKSRSRELAYLAIGFGTVTSGSLLAGVADQLLGLDARAALAFENAVTMVGFAVVAYSLYVASQSSLVGR</sequence>
<dbReference type="AlphaFoldDB" id="A0AAW4PPA9"/>
<keyword evidence="3" id="KW-1185">Reference proteome</keyword>
<reference evidence="2 3" key="1">
    <citation type="submission" date="2021-06" db="EMBL/GenBank/DDBJ databases">
        <title>Halomicroarcula sp. a new haloarchaeum isolated from saline soil.</title>
        <authorList>
            <person name="Duran-Viseras A."/>
            <person name="Sanchez-Porro C."/>
            <person name="Ventosa A."/>
        </authorList>
    </citation>
    <scope>NUCLEOTIDE SEQUENCE [LARGE SCALE GENOMIC DNA]</scope>
    <source>
        <strain evidence="2 3">F13</strain>
    </source>
</reference>
<protein>
    <submittedName>
        <fullName evidence="2">Uncharacterized protein</fullName>
    </submittedName>
</protein>
<feature type="transmembrane region" description="Helical" evidence="1">
    <location>
        <begin position="39"/>
        <end position="59"/>
    </location>
</feature>
<keyword evidence="1" id="KW-0812">Transmembrane</keyword>
<dbReference type="Proteomes" id="UP001430377">
    <property type="component" value="Unassembled WGS sequence"/>
</dbReference>
<dbReference type="Pfam" id="PF24365">
    <property type="entry name" value="DUF7521"/>
    <property type="match status" value="1"/>
</dbReference>
<name>A0AAW4PPA9_9EURY</name>
<evidence type="ECO:0000313" key="2">
    <source>
        <dbReference type="EMBL" id="MBX0323036.1"/>
    </source>
</evidence>
<dbReference type="EMBL" id="RKLR01000003">
    <property type="protein sequence ID" value="MBX0323036.1"/>
    <property type="molecule type" value="Genomic_DNA"/>
</dbReference>
<accession>A0AAW4PPA9</accession>
<gene>
    <name evidence="2" type="ORF">EGH21_08360</name>
</gene>
<dbReference type="InterPro" id="IPR055943">
    <property type="entry name" value="DUF7521"/>
</dbReference>
<comment type="caution">
    <text evidence="2">The sequence shown here is derived from an EMBL/GenBank/DDBJ whole genome shotgun (WGS) entry which is preliminary data.</text>
</comment>
<evidence type="ECO:0000313" key="3">
    <source>
        <dbReference type="Proteomes" id="UP001430377"/>
    </source>
</evidence>
<feature type="transmembrane region" description="Helical" evidence="1">
    <location>
        <begin position="71"/>
        <end position="92"/>
    </location>
</feature>
<evidence type="ECO:0000256" key="1">
    <source>
        <dbReference type="SAM" id="Phobius"/>
    </source>
</evidence>
<feature type="transmembrane region" description="Helical" evidence="1">
    <location>
        <begin position="6"/>
        <end position="27"/>
    </location>
</feature>
<keyword evidence="1" id="KW-1133">Transmembrane helix</keyword>
<organism evidence="2 3">
    <name type="scientific">Haloarcula rubra</name>
    <dbReference type="NCBI Taxonomy" id="2487747"/>
    <lineage>
        <taxon>Archaea</taxon>
        <taxon>Methanobacteriati</taxon>
        <taxon>Methanobacteriota</taxon>
        <taxon>Stenosarchaea group</taxon>
        <taxon>Halobacteria</taxon>
        <taxon>Halobacteriales</taxon>
        <taxon>Haloarculaceae</taxon>
        <taxon>Haloarcula</taxon>
    </lineage>
</organism>